<reference evidence="1" key="1">
    <citation type="journal article" date="2013" name="J. Plant Res.">
        <title>Effect of fungi and light on seed germination of three Opuntia species from semiarid lands of central Mexico.</title>
        <authorList>
            <person name="Delgado-Sanchez P."/>
            <person name="Jimenez-Bremont J.F."/>
            <person name="Guerrero-Gonzalez Mde L."/>
            <person name="Flores J."/>
        </authorList>
    </citation>
    <scope>NUCLEOTIDE SEQUENCE</scope>
    <source>
        <tissue evidence="1">Cladode</tissue>
    </source>
</reference>
<reference evidence="1" key="2">
    <citation type="submission" date="2020-07" db="EMBL/GenBank/DDBJ databases">
        <authorList>
            <person name="Vera ALvarez R."/>
            <person name="Arias-Moreno D.M."/>
            <person name="Jimenez-Jacinto V."/>
            <person name="Jimenez-Bremont J.F."/>
            <person name="Swaminathan K."/>
            <person name="Moose S.P."/>
            <person name="Guerrero-Gonzalez M.L."/>
            <person name="Marino-Ramirez L."/>
            <person name="Landsman D."/>
            <person name="Rodriguez-Kessler M."/>
            <person name="Delgado-Sanchez P."/>
        </authorList>
    </citation>
    <scope>NUCLEOTIDE SEQUENCE</scope>
    <source>
        <tissue evidence="1">Cladode</tissue>
    </source>
</reference>
<proteinExistence type="predicted"/>
<dbReference type="AlphaFoldDB" id="A0A7C8ZBD2"/>
<sequence length="129" mass="14723">MDRKQSASQCLPPKTRSARDFNLVRLNWLSEVCSRINSFRTKFFFNTQELVVFSKTLRPAWSSSLDLTRCQTHRKVSNESVLSLTTAVASHHTPSCLLGHLHSFNTLCHRPNLVNLEQKCIAGFFIDSL</sequence>
<name>A0A7C8ZBD2_OPUST</name>
<dbReference type="EMBL" id="GISG01107403">
    <property type="protein sequence ID" value="MBA4637913.1"/>
    <property type="molecule type" value="Transcribed_RNA"/>
</dbReference>
<evidence type="ECO:0000313" key="1">
    <source>
        <dbReference type="EMBL" id="MBA4637913.1"/>
    </source>
</evidence>
<protein>
    <submittedName>
        <fullName evidence="1">Uncharacterized protein</fullName>
    </submittedName>
</protein>
<accession>A0A7C8ZBD2</accession>
<organism evidence="1">
    <name type="scientific">Opuntia streptacantha</name>
    <name type="common">Prickly pear cactus</name>
    <name type="synonym">Opuntia cardona</name>
    <dbReference type="NCBI Taxonomy" id="393608"/>
    <lineage>
        <taxon>Eukaryota</taxon>
        <taxon>Viridiplantae</taxon>
        <taxon>Streptophyta</taxon>
        <taxon>Embryophyta</taxon>
        <taxon>Tracheophyta</taxon>
        <taxon>Spermatophyta</taxon>
        <taxon>Magnoliopsida</taxon>
        <taxon>eudicotyledons</taxon>
        <taxon>Gunneridae</taxon>
        <taxon>Pentapetalae</taxon>
        <taxon>Caryophyllales</taxon>
        <taxon>Cactineae</taxon>
        <taxon>Cactaceae</taxon>
        <taxon>Opuntioideae</taxon>
        <taxon>Opuntia</taxon>
    </lineage>
</organism>